<dbReference type="EMBL" id="NMUL01000067">
    <property type="protein sequence ID" value="OXM59988.1"/>
    <property type="molecule type" value="Genomic_DNA"/>
</dbReference>
<sequence>MTRIVATEPLGVAPTWAVLQRALFDALDEAWRVYEARYCEPDGSLRYTGSMQPRDGADDFYEAFTGWGVLYQLGGSAELLAVTKRHWEAVTEQMDRRGYIADEFELGYDWFHIGEQLTVFLSLCAGDPADESFHARAVRFAELYLPDSPTGNYDQANRMIRAPHNGGGGPRHGVCENWRSYGAELTNMQPYGLPLEDVPGVDSWEDLADPANADAMGKAMWDRLGQGDVAVNLAATSLAANAWLYGHDERFRAWALEYLDAWVARAAANGGIVPDNVGPAGEVGELHGGRWYGGNYGWTWPHGLHTIGMAVGIAVLNAALLSGDPGRLDFARSLLDQVYHLGVDRPVDDSDTPLRDRWAAELGEETATPTFLVPNRYGLGGWFDFQPPQVTFPVWLWQTSLSDADWKRITDLRERGGYDWRTVRDFRNKEDAGHEAPWIAYLQGDNPDYPEQILGVALSQVRRRLALIARDTGEVKDRDIHHWQRHNPVTTEALLQLTTGTPQVLFNGGLLPFRVSYADAETGRPGLPLDVASLVDTVEAGRTCLELVNLAGTGTRRVVVRAGGFGADRIDEVHYSGAETEYPGAPTAYTAPASRPVSRIAAVGASEVAVELPPGTRIRLDLRVTVRANPARHRTTTIEGTS</sequence>
<gene>
    <name evidence="1" type="ORF">CF165_44615</name>
</gene>
<accession>A0A229SMC8</accession>
<dbReference type="RefSeq" id="WP_093953652.1">
    <property type="nucleotide sequence ID" value="NZ_NMUL01000067.1"/>
</dbReference>
<dbReference type="OrthoDB" id="7936138at2"/>
<dbReference type="InterPro" id="IPR058347">
    <property type="entry name" value="DUF8034"/>
</dbReference>
<name>A0A229SMC8_9PSEU</name>
<organism evidence="1 2">
    <name type="scientific">Amycolatopsis vastitatis</name>
    <dbReference type="NCBI Taxonomy" id="1905142"/>
    <lineage>
        <taxon>Bacteria</taxon>
        <taxon>Bacillati</taxon>
        <taxon>Actinomycetota</taxon>
        <taxon>Actinomycetes</taxon>
        <taxon>Pseudonocardiales</taxon>
        <taxon>Pseudonocardiaceae</taxon>
        <taxon>Amycolatopsis</taxon>
    </lineage>
</organism>
<dbReference type="Proteomes" id="UP000215199">
    <property type="component" value="Unassembled WGS sequence"/>
</dbReference>
<proteinExistence type="predicted"/>
<dbReference type="AlphaFoldDB" id="A0A229SMC8"/>
<evidence type="ECO:0000313" key="2">
    <source>
        <dbReference type="Proteomes" id="UP000215199"/>
    </source>
</evidence>
<comment type="caution">
    <text evidence="1">The sequence shown here is derived from an EMBL/GenBank/DDBJ whole genome shotgun (WGS) entry which is preliminary data.</text>
</comment>
<reference evidence="2" key="1">
    <citation type="submission" date="2017-07" db="EMBL/GenBank/DDBJ databases">
        <title>Comparative genome mining reveals phylogenetic distribution patterns of secondary metabolites in Amycolatopsis.</title>
        <authorList>
            <person name="Adamek M."/>
            <person name="Alanjary M."/>
            <person name="Sales-Ortells H."/>
            <person name="Goodfellow M."/>
            <person name="Bull A.T."/>
            <person name="Kalinowski J."/>
            <person name="Ziemert N."/>
        </authorList>
    </citation>
    <scope>NUCLEOTIDE SEQUENCE [LARGE SCALE GENOMIC DNA]</scope>
    <source>
        <strain evidence="2">H5</strain>
    </source>
</reference>
<evidence type="ECO:0000313" key="1">
    <source>
        <dbReference type="EMBL" id="OXM59988.1"/>
    </source>
</evidence>
<dbReference type="Pfam" id="PF26099">
    <property type="entry name" value="DUF8034"/>
    <property type="match status" value="1"/>
</dbReference>
<keyword evidence="2" id="KW-1185">Reference proteome</keyword>
<protein>
    <submittedName>
        <fullName evidence="1">Uncharacterized protein</fullName>
    </submittedName>
</protein>